<dbReference type="WBParaSite" id="EVEC_0001369101-mRNA-1">
    <property type="protein sequence ID" value="EVEC_0001369101-mRNA-1"/>
    <property type="gene ID" value="EVEC_0001369101"/>
</dbReference>
<evidence type="ECO:0000256" key="3">
    <source>
        <dbReference type="ARBA" id="ARBA00023157"/>
    </source>
</evidence>
<dbReference type="OrthoDB" id="6516201at2759"/>
<dbReference type="Pfam" id="PF12661">
    <property type="entry name" value="hEGF"/>
    <property type="match status" value="1"/>
</dbReference>
<name>A0A0N4VRM0_ENTVE</name>
<dbReference type="AlphaFoldDB" id="A0A0N4VRM0"/>
<keyword evidence="5" id="KW-1185">Reference proteome</keyword>
<organism evidence="6">
    <name type="scientific">Enterobius vermicularis</name>
    <name type="common">Human pinworm</name>
    <dbReference type="NCBI Taxonomy" id="51028"/>
    <lineage>
        <taxon>Eukaryota</taxon>
        <taxon>Metazoa</taxon>
        <taxon>Ecdysozoa</taxon>
        <taxon>Nematoda</taxon>
        <taxon>Chromadorea</taxon>
        <taxon>Rhabditida</taxon>
        <taxon>Spirurina</taxon>
        <taxon>Oxyuridomorpha</taxon>
        <taxon>Oxyuroidea</taxon>
        <taxon>Oxyuridae</taxon>
        <taxon>Enterobius</taxon>
    </lineage>
</organism>
<dbReference type="Proteomes" id="UP000274131">
    <property type="component" value="Unassembled WGS sequence"/>
</dbReference>
<evidence type="ECO:0000313" key="4">
    <source>
        <dbReference type="EMBL" id="VDD98065.1"/>
    </source>
</evidence>
<evidence type="ECO:0000313" key="5">
    <source>
        <dbReference type="Proteomes" id="UP000274131"/>
    </source>
</evidence>
<evidence type="ECO:0000313" key="6">
    <source>
        <dbReference type="WBParaSite" id="EVEC_0001369101-mRNA-1"/>
    </source>
</evidence>
<dbReference type="SUPFAM" id="SSF57196">
    <property type="entry name" value="EGF/Laminin"/>
    <property type="match status" value="1"/>
</dbReference>
<sequence>MKLADCDPRAICIDLIDGYECRCPIGFTDVSQDPINKPGRVCAQRKYI</sequence>
<dbReference type="EMBL" id="UXUI01017413">
    <property type="protein sequence ID" value="VDD98065.1"/>
    <property type="molecule type" value="Genomic_DNA"/>
</dbReference>
<keyword evidence="2" id="KW-0677">Repeat</keyword>
<dbReference type="Gene3D" id="2.10.25.10">
    <property type="entry name" value="Laminin"/>
    <property type="match status" value="1"/>
</dbReference>
<dbReference type="InterPro" id="IPR013032">
    <property type="entry name" value="EGF-like_CS"/>
</dbReference>
<evidence type="ECO:0000256" key="1">
    <source>
        <dbReference type="ARBA" id="ARBA00022536"/>
    </source>
</evidence>
<keyword evidence="3" id="KW-1015">Disulfide bond</keyword>
<reference evidence="4 5" key="2">
    <citation type="submission" date="2018-10" db="EMBL/GenBank/DDBJ databases">
        <authorList>
            <consortium name="Pathogen Informatics"/>
        </authorList>
    </citation>
    <scope>NUCLEOTIDE SEQUENCE [LARGE SCALE GENOMIC DNA]</scope>
</reference>
<proteinExistence type="predicted"/>
<protein>
    <submittedName>
        <fullName evidence="6">EGF-like domain-containing protein</fullName>
    </submittedName>
</protein>
<keyword evidence="1" id="KW-0245">EGF-like domain</keyword>
<dbReference type="CDD" id="cd00054">
    <property type="entry name" value="EGF_CA"/>
    <property type="match status" value="1"/>
</dbReference>
<gene>
    <name evidence="4" type="ORF">EVEC_LOCUS12816</name>
</gene>
<evidence type="ECO:0000256" key="2">
    <source>
        <dbReference type="ARBA" id="ARBA00022737"/>
    </source>
</evidence>
<accession>A0A0N4VRM0</accession>
<reference evidence="6" key="1">
    <citation type="submission" date="2017-02" db="UniProtKB">
        <authorList>
            <consortium name="WormBaseParasite"/>
        </authorList>
    </citation>
    <scope>IDENTIFICATION</scope>
</reference>